<dbReference type="PANTHER" id="PTHR33463:SF187">
    <property type="entry name" value="AND NB-ARC DOMAIN DISEASE RESISTANCE PROTEIN, PUTATIVE-RELATED"/>
    <property type="match status" value="1"/>
</dbReference>
<dbReference type="EMBL" id="JARBHA010000019">
    <property type="protein sequence ID" value="KAJ9671385.1"/>
    <property type="molecule type" value="Genomic_DNA"/>
</dbReference>
<sequence length="159" mass="18741">MSVVYDIAEWRNALNELREHVKGHTVDMENNVFKILEFSCNRLNDEKLQECLLYCALFPKDYDIRKGLVEEMGSRQVERDRGHAILNKLENMHDVIRDMAINITRKNSRFMVKTGRNLKDLPSEIWCSNNVERVSLMHSLQLSTSMFIPNWHKLSTLFL</sequence>
<dbReference type="InterPro" id="IPR050905">
    <property type="entry name" value="Plant_NBS-LRR"/>
</dbReference>
<evidence type="ECO:0000313" key="4">
    <source>
        <dbReference type="Proteomes" id="UP001168098"/>
    </source>
</evidence>
<dbReference type="AlphaFoldDB" id="A0AA38YJ28"/>
<gene>
    <name evidence="3" type="ORF">PVL29_025198</name>
</gene>
<proteinExistence type="predicted"/>
<keyword evidence="1" id="KW-0433">Leucine-rich repeat</keyword>
<accession>A0AA38YJ28</accession>
<dbReference type="Gene3D" id="1.10.10.10">
    <property type="entry name" value="Winged helix-like DNA-binding domain superfamily/Winged helix DNA-binding domain"/>
    <property type="match status" value="1"/>
</dbReference>
<keyword evidence="4" id="KW-1185">Reference proteome</keyword>
<organism evidence="3 4">
    <name type="scientific">Vitis rotundifolia</name>
    <name type="common">Muscadine grape</name>
    <dbReference type="NCBI Taxonomy" id="103349"/>
    <lineage>
        <taxon>Eukaryota</taxon>
        <taxon>Viridiplantae</taxon>
        <taxon>Streptophyta</taxon>
        <taxon>Embryophyta</taxon>
        <taxon>Tracheophyta</taxon>
        <taxon>Spermatophyta</taxon>
        <taxon>Magnoliopsida</taxon>
        <taxon>eudicotyledons</taxon>
        <taxon>Gunneridae</taxon>
        <taxon>Pentapetalae</taxon>
        <taxon>rosids</taxon>
        <taxon>Vitales</taxon>
        <taxon>Vitaceae</taxon>
        <taxon>Viteae</taxon>
        <taxon>Vitis</taxon>
    </lineage>
</organism>
<comment type="caution">
    <text evidence="3">The sequence shown here is derived from an EMBL/GenBank/DDBJ whole genome shotgun (WGS) entry which is preliminary data.</text>
</comment>
<keyword evidence="2" id="KW-0611">Plant defense</keyword>
<evidence type="ECO:0000256" key="2">
    <source>
        <dbReference type="ARBA" id="ARBA00022821"/>
    </source>
</evidence>
<dbReference type="Proteomes" id="UP001168098">
    <property type="component" value="Unassembled WGS sequence"/>
</dbReference>
<protein>
    <submittedName>
        <fullName evidence="3">Uncharacterized protein</fullName>
    </submittedName>
</protein>
<reference evidence="3 4" key="1">
    <citation type="journal article" date="2023" name="BMC Biotechnol.">
        <title>Vitis rotundifolia cv Carlos genome sequencing.</title>
        <authorList>
            <person name="Huff M."/>
            <person name="Hulse-Kemp A."/>
            <person name="Scheffler B."/>
            <person name="Youngblood R."/>
            <person name="Simpson S."/>
            <person name="Babiker E."/>
            <person name="Staton M."/>
        </authorList>
    </citation>
    <scope>NUCLEOTIDE SEQUENCE [LARGE SCALE GENOMIC DNA]</scope>
    <source>
        <tissue evidence="3">Leaf</tissue>
    </source>
</reference>
<dbReference type="InterPro" id="IPR036388">
    <property type="entry name" value="WH-like_DNA-bd_sf"/>
</dbReference>
<name>A0AA38YJ28_VITRO</name>
<evidence type="ECO:0000313" key="3">
    <source>
        <dbReference type="EMBL" id="KAJ9671385.1"/>
    </source>
</evidence>
<dbReference type="PANTHER" id="PTHR33463">
    <property type="entry name" value="NB-ARC DOMAIN-CONTAINING PROTEIN-RELATED"/>
    <property type="match status" value="1"/>
</dbReference>
<evidence type="ECO:0000256" key="1">
    <source>
        <dbReference type="ARBA" id="ARBA00022614"/>
    </source>
</evidence>